<keyword evidence="2" id="KW-0808">Transferase</keyword>
<evidence type="ECO:0000256" key="1">
    <source>
        <dbReference type="SAM" id="MobiDB-lite"/>
    </source>
</evidence>
<comment type="caution">
    <text evidence="2">The sequence shown here is derived from an EMBL/GenBank/DDBJ whole genome shotgun (WGS) entry which is preliminary data.</text>
</comment>
<gene>
    <name evidence="2" type="primary">pol_3519</name>
    <name evidence="2" type="ORF">CEXT_800501</name>
</gene>
<dbReference type="EMBL" id="BPLR01019625">
    <property type="protein sequence ID" value="GIX69855.1"/>
    <property type="molecule type" value="Genomic_DNA"/>
</dbReference>
<evidence type="ECO:0000313" key="2">
    <source>
        <dbReference type="EMBL" id="GIX69855.1"/>
    </source>
</evidence>
<sequence length="355" mass="40447">MLSGSTSPSDNQDLSTNQQTQEIATNSSDLLAPLAVLKEFAVITKALPKLMETPPRLKTSPICQTKINFTCPTFDCFRNDRNNPLYFTASVNTAIFIKNHLPYHHIPTLPLQHIEATIISLNISNMDPIIIAFIYVPETSDPQLFTLDLQKSIKTSEKPSKDYSDKLWKEKLEDLQTDDGSFWNLTKNFKSSVTKISHLNSTISTAVKDLYKAEPIAQKLEKQFQLTPISDPVHDNTVMQTIKHFYQNNSDDIIPPVSPSDITIIIKHTKIKSALGLDSISTKILKKLPNITIIKRCYLINKVLELKYFPDSWKTATIIPILKTRKRSYEPRKLSSSISSFKAKHNYRIYHPKWT</sequence>
<dbReference type="GO" id="GO:0003964">
    <property type="term" value="F:RNA-directed DNA polymerase activity"/>
    <property type="evidence" value="ECO:0007669"/>
    <property type="project" value="UniProtKB-KW"/>
</dbReference>
<reference evidence="2 3" key="1">
    <citation type="submission" date="2021-06" db="EMBL/GenBank/DDBJ databases">
        <title>Caerostris extrusa draft genome.</title>
        <authorList>
            <person name="Kono N."/>
            <person name="Arakawa K."/>
        </authorList>
    </citation>
    <scope>NUCLEOTIDE SEQUENCE [LARGE SCALE GENOMIC DNA]</scope>
</reference>
<keyword evidence="2" id="KW-0695">RNA-directed DNA polymerase</keyword>
<feature type="region of interest" description="Disordered" evidence="1">
    <location>
        <begin position="1"/>
        <end position="20"/>
    </location>
</feature>
<evidence type="ECO:0000313" key="3">
    <source>
        <dbReference type="Proteomes" id="UP001054945"/>
    </source>
</evidence>
<keyword evidence="2" id="KW-0548">Nucleotidyltransferase</keyword>
<dbReference type="AlphaFoldDB" id="A0AAV4MDE1"/>
<organism evidence="2 3">
    <name type="scientific">Caerostris extrusa</name>
    <name type="common">Bark spider</name>
    <name type="synonym">Caerostris bankana</name>
    <dbReference type="NCBI Taxonomy" id="172846"/>
    <lineage>
        <taxon>Eukaryota</taxon>
        <taxon>Metazoa</taxon>
        <taxon>Ecdysozoa</taxon>
        <taxon>Arthropoda</taxon>
        <taxon>Chelicerata</taxon>
        <taxon>Arachnida</taxon>
        <taxon>Araneae</taxon>
        <taxon>Araneomorphae</taxon>
        <taxon>Entelegynae</taxon>
        <taxon>Araneoidea</taxon>
        <taxon>Araneidae</taxon>
        <taxon>Caerostris</taxon>
    </lineage>
</organism>
<name>A0AAV4MDE1_CAEEX</name>
<accession>A0AAV4MDE1</accession>
<dbReference type="Proteomes" id="UP001054945">
    <property type="component" value="Unassembled WGS sequence"/>
</dbReference>
<keyword evidence="3" id="KW-1185">Reference proteome</keyword>
<proteinExistence type="predicted"/>
<protein>
    <submittedName>
        <fullName evidence="2">RNA-directed DNA polymerase from mobile element jockey</fullName>
    </submittedName>
</protein>